<evidence type="ECO:0000313" key="1">
    <source>
        <dbReference type="EnsemblPlants" id="QL05p003826:mrna"/>
    </source>
</evidence>
<sequence>MLKRFSADRVFKLLAALYEVIFLFRNIAESRIYEGFTSMQCMAEGRYDVILFQPGSLSLTAYADENWAGNPFHRRSTKGFIVFLGHNPISSLTSTLSKNLWSAKASKISSACYNYNSIIAVNPATIFCKALRSIKIQVMNGVYIRGSFLKILFIDWVTIKDRLTTKDRIAEWGYTGDC</sequence>
<dbReference type="Gramene" id="QL05p003826:mrna">
    <property type="protein sequence ID" value="QL05p003826:mrna"/>
    <property type="gene ID" value="QL05p003826"/>
</dbReference>
<dbReference type="InParanoid" id="A0A7N2LK95"/>
<dbReference type="AlphaFoldDB" id="A0A7N2LK95"/>
<dbReference type="Proteomes" id="UP000594261">
    <property type="component" value="Chromosome 5"/>
</dbReference>
<accession>A0A7N2LK95</accession>
<dbReference type="EnsemblPlants" id="QL05p003826:mrna">
    <property type="protein sequence ID" value="QL05p003826:mrna"/>
    <property type="gene ID" value="QL05p003826"/>
</dbReference>
<dbReference type="EMBL" id="LRBV02000005">
    <property type="status" value="NOT_ANNOTATED_CDS"/>
    <property type="molecule type" value="Genomic_DNA"/>
</dbReference>
<evidence type="ECO:0000313" key="2">
    <source>
        <dbReference type="Proteomes" id="UP000594261"/>
    </source>
</evidence>
<proteinExistence type="predicted"/>
<keyword evidence="2" id="KW-1185">Reference proteome</keyword>
<organism evidence="1 2">
    <name type="scientific">Quercus lobata</name>
    <name type="common">Valley oak</name>
    <dbReference type="NCBI Taxonomy" id="97700"/>
    <lineage>
        <taxon>Eukaryota</taxon>
        <taxon>Viridiplantae</taxon>
        <taxon>Streptophyta</taxon>
        <taxon>Embryophyta</taxon>
        <taxon>Tracheophyta</taxon>
        <taxon>Spermatophyta</taxon>
        <taxon>Magnoliopsida</taxon>
        <taxon>eudicotyledons</taxon>
        <taxon>Gunneridae</taxon>
        <taxon>Pentapetalae</taxon>
        <taxon>rosids</taxon>
        <taxon>fabids</taxon>
        <taxon>Fagales</taxon>
        <taxon>Fagaceae</taxon>
        <taxon>Quercus</taxon>
    </lineage>
</organism>
<reference evidence="1 2" key="1">
    <citation type="journal article" date="2016" name="G3 (Bethesda)">
        <title>First Draft Assembly and Annotation of the Genome of a California Endemic Oak Quercus lobata Nee (Fagaceae).</title>
        <authorList>
            <person name="Sork V.L."/>
            <person name="Fitz-Gibbon S.T."/>
            <person name="Puiu D."/>
            <person name="Crepeau M."/>
            <person name="Gugger P.F."/>
            <person name="Sherman R."/>
            <person name="Stevens K."/>
            <person name="Langley C.H."/>
            <person name="Pellegrini M."/>
            <person name="Salzberg S.L."/>
        </authorList>
    </citation>
    <scope>NUCLEOTIDE SEQUENCE [LARGE SCALE GENOMIC DNA]</scope>
    <source>
        <strain evidence="1 2">cv. SW786</strain>
    </source>
</reference>
<protein>
    <submittedName>
        <fullName evidence="1">Uncharacterized protein</fullName>
    </submittedName>
</protein>
<name>A0A7N2LK95_QUELO</name>
<reference evidence="1" key="2">
    <citation type="submission" date="2021-01" db="UniProtKB">
        <authorList>
            <consortium name="EnsemblPlants"/>
        </authorList>
    </citation>
    <scope>IDENTIFICATION</scope>
</reference>